<dbReference type="PRINTS" id="PR00081">
    <property type="entry name" value="GDHRDH"/>
</dbReference>
<gene>
    <name evidence="4" type="ORF">E1163_06620</name>
</gene>
<dbReference type="Proteomes" id="UP000798808">
    <property type="component" value="Unassembled WGS sequence"/>
</dbReference>
<dbReference type="InterPro" id="IPR002347">
    <property type="entry name" value="SDR_fam"/>
</dbReference>
<organism evidence="4 5">
    <name type="scientific">Fulvivirga kasyanovii</name>
    <dbReference type="NCBI Taxonomy" id="396812"/>
    <lineage>
        <taxon>Bacteria</taxon>
        <taxon>Pseudomonadati</taxon>
        <taxon>Bacteroidota</taxon>
        <taxon>Cytophagia</taxon>
        <taxon>Cytophagales</taxon>
        <taxon>Fulvivirgaceae</taxon>
        <taxon>Fulvivirga</taxon>
    </lineage>
</organism>
<evidence type="ECO:0000313" key="5">
    <source>
        <dbReference type="Proteomes" id="UP000798808"/>
    </source>
</evidence>
<accession>A0ABW9RLA5</accession>
<dbReference type="PANTHER" id="PTHR44169">
    <property type="entry name" value="NADPH-DEPENDENT 1-ACYLDIHYDROXYACETONE PHOSPHATE REDUCTASE"/>
    <property type="match status" value="1"/>
</dbReference>
<sequence>MTATSVLITGASKGIGLTIARHLSRNNYKVYGTSRKPDQQLAKENGFTMLALDLNDPDSIEQLAGQFPEGVDILINNAGQSQLGAFEDIPHEAFQGLFETNFFGTLKLTRALLPGMRKRGKGLIINTSSLIASFPLPFYTSYTTSKAALSAFSFSLNMELKPFGINVVVIEPNDLKTTIEPELFLKEGSAYADKVTKMREKVRTNMSKSQDASVVTAIIDKLIKSKNPKPKYVVGGNSNLLIFAKRFLTSAMQVKLTMGSYKD</sequence>
<dbReference type="Pfam" id="PF00106">
    <property type="entry name" value="adh_short"/>
    <property type="match status" value="1"/>
</dbReference>
<evidence type="ECO:0000256" key="1">
    <source>
        <dbReference type="ARBA" id="ARBA00006484"/>
    </source>
</evidence>
<comment type="caution">
    <text evidence="4">The sequence shown here is derived from an EMBL/GenBank/DDBJ whole genome shotgun (WGS) entry which is preliminary data.</text>
</comment>
<evidence type="ECO:0000256" key="3">
    <source>
        <dbReference type="RuleBase" id="RU000363"/>
    </source>
</evidence>
<protein>
    <submittedName>
        <fullName evidence="4">SDR family oxidoreductase</fullName>
    </submittedName>
</protein>
<keyword evidence="5" id="KW-1185">Reference proteome</keyword>
<comment type="similarity">
    <text evidence="1 3">Belongs to the short-chain dehydrogenases/reductases (SDR) family.</text>
</comment>
<dbReference type="Gene3D" id="3.40.50.720">
    <property type="entry name" value="NAD(P)-binding Rossmann-like Domain"/>
    <property type="match status" value="1"/>
</dbReference>
<dbReference type="PANTHER" id="PTHR44169:SF6">
    <property type="entry name" value="NADPH-DEPENDENT 1-ACYLDIHYDROXYACETONE PHOSPHATE REDUCTASE"/>
    <property type="match status" value="1"/>
</dbReference>
<dbReference type="RefSeq" id="WP_155170655.1">
    <property type="nucleotide sequence ID" value="NZ_BAAAFL010000003.1"/>
</dbReference>
<evidence type="ECO:0000313" key="4">
    <source>
        <dbReference type="EMBL" id="MTI24612.1"/>
    </source>
</evidence>
<proteinExistence type="inferred from homology"/>
<name>A0ABW9RLA5_9BACT</name>
<dbReference type="InterPro" id="IPR036291">
    <property type="entry name" value="NAD(P)-bd_dom_sf"/>
</dbReference>
<evidence type="ECO:0000256" key="2">
    <source>
        <dbReference type="ARBA" id="ARBA00023002"/>
    </source>
</evidence>
<dbReference type="EMBL" id="SMLW01000435">
    <property type="protein sequence ID" value="MTI24612.1"/>
    <property type="molecule type" value="Genomic_DNA"/>
</dbReference>
<reference evidence="4 5" key="1">
    <citation type="submission" date="2019-02" db="EMBL/GenBank/DDBJ databases">
        <authorList>
            <person name="Goldberg S.R."/>
            <person name="Haltli B.A."/>
            <person name="Correa H."/>
            <person name="Russell K.G."/>
        </authorList>
    </citation>
    <scope>NUCLEOTIDE SEQUENCE [LARGE SCALE GENOMIC DNA]</scope>
    <source>
        <strain evidence="4 5">JCM 16186</strain>
    </source>
</reference>
<dbReference type="SUPFAM" id="SSF51735">
    <property type="entry name" value="NAD(P)-binding Rossmann-fold domains"/>
    <property type="match status" value="1"/>
</dbReference>
<dbReference type="PRINTS" id="PR00080">
    <property type="entry name" value="SDRFAMILY"/>
</dbReference>
<dbReference type="CDD" id="cd05374">
    <property type="entry name" value="17beta-HSD-like_SDR_c"/>
    <property type="match status" value="1"/>
</dbReference>
<keyword evidence="2" id="KW-0560">Oxidoreductase</keyword>